<evidence type="ECO:0000256" key="1">
    <source>
        <dbReference type="SAM" id="MobiDB-lite"/>
    </source>
</evidence>
<keyword evidence="4" id="KW-1185">Reference proteome</keyword>
<accession>A0ABX1TRC2</accession>
<dbReference type="EMBL" id="SPMZ01000068">
    <property type="protein sequence ID" value="NMQ20900.1"/>
    <property type="molecule type" value="Genomic_DNA"/>
</dbReference>
<name>A0ABX1TRC2_9GAMM</name>
<organism evidence="3 4">
    <name type="scientific">Candidatus Competibacter phosphatis</name>
    <dbReference type="NCBI Taxonomy" id="221280"/>
    <lineage>
        <taxon>Bacteria</taxon>
        <taxon>Pseudomonadati</taxon>
        <taxon>Pseudomonadota</taxon>
        <taxon>Gammaproteobacteria</taxon>
        <taxon>Candidatus Competibacteraceae</taxon>
        <taxon>Candidatus Competibacter</taxon>
    </lineage>
</organism>
<gene>
    <name evidence="3" type="ORF">E4P82_17915</name>
</gene>
<feature type="chain" id="PRO_5045539515" description="Nuclear transport factor 2 family protein" evidence="2">
    <location>
        <begin position="26"/>
        <end position="159"/>
    </location>
</feature>
<sequence>MLNPCRICQLVLLIAGFVGTGAVLAEKADTPAPSANQVEVTPPTSSGASQPAATSEELKTALRQRVERYWAARQARDVRTMYEMESAAQPGGWLKLENAMSLQGLPVRKVRVDAVNIEAGQGKARISGEVLIGTMGWVPQTLEQTWVLIDGQWYHKSQR</sequence>
<feature type="signal peptide" evidence="2">
    <location>
        <begin position="1"/>
        <end position="25"/>
    </location>
</feature>
<evidence type="ECO:0000256" key="2">
    <source>
        <dbReference type="SAM" id="SignalP"/>
    </source>
</evidence>
<comment type="caution">
    <text evidence="3">The sequence shown here is derived from an EMBL/GenBank/DDBJ whole genome shotgun (WGS) entry which is preliminary data.</text>
</comment>
<evidence type="ECO:0008006" key="5">
    <source>
        <dbReference type="Google" id="ProtNLM"/>
    </source>
</evidence>
<evidence type="ECO:0000313" key="4">
    <source>
        <dbReference type="Proteomes" id="UP000760480"/>
    </source>
</evidence>
<protein>
    <recommendedName>
        <fullName evidence="5">Nuclear transport factor 2 family protein</fullName>
    </recommendedName>
</protein>
<proteinExistence type="predicted"/>
<evidence type="ECO:0000313" key="3">
    <source>
        <dbReference type="EMBL" id="NMQ20900.1"/>
    </source>
</evidence>
<reference evidence="3 4" key="1">
    <citation type="submission" date="2019-03" db="EMBL/GenBank/DDBJ databases">
        <title>Metabolic reconstructions from genomes of highly enriched 'Candidatus Accumulibacter' and 'Candidatus Competibacter' bioreactor populations.</title>
        <authorList>
            <person name="Annavajhala M.K."/>
            <person name="Welles L."/>
            <person name="Abbas B."/>
            <person name="Sorokin D."/>
            <person name="Park H."/>
            <person name="Van Loosdrecht M."/>
            <person name="Chandran K."/>
        </authorList>
    </citation>
    <scope>NUCLEOTIDE SEQUENCE [LARGE SCALE GENOMIC DNA]</scope>
    <source>
        <strain evidence="3 4">SBR_G</strain>
    </source>
</reference>
<dbReference type="Proteomes" id="UP000760480">
    <property type="component" value="Unassembled WGS sequence"/>
</dbReference>
<feature type="region of interest" description="Disordered" evidence="1">
    <location>
        <begin position="29"/>
        <end position="57"/>
    </location>
</feature>
<keyword evidence="2" id="KW-0732">Signal</keyword>
<feature type="compositionally biased region" description="Polar residues" evidence="1">
    <location>
        <begin position="33"/>
        <end position="53"/>
    </location>
</feature>